<protein>
    <recommendedName>
        <fullName evidence="8">H15 domain-containing protein</fullName>
    </recommendedName>
</protein>
<dbReference type="PROSITE" id="PS51504">
    <property type="entry name" value="H15"/>
    <property type="match status" value="1"/>
</dbReference>
<gene>
    <name evidence="9" type="ORF">SNE40_023775</name>
</gene>
<keyword evidence="10" id="KW-1185">Reference proteome</keyword>
<dbReference type="GO" id="GO:0030527">
    <property type="term" value="F:structural constituent of chromatin"/>
    <property type="evidence" value="ECO:0007669"/>
    <property type="project" value="InterPro"/>
</dbReference>
<keyword evidence="3 6" id="KW-0158">Chromosome</keyword>
<keyword evidence="4 6" id="KW-0238">DNA-binding</keyword>
<accession>A0AAN8G4K0</accession>
<feature type="region of interest" description="Disordered" evidence="7">
    <location>
        <begin position="1"/>
        <end position="27"/>
    </location>
</feature>
<dbReference type="GO" id="GO:0003690">
    <property type="term" value="F:double-stranded DNA binding"/>
    <property type="evidence" value="ECO:0007669"/>
    <property type="project" value="TreeGrafter"/>
</dbReference>
<feature type="compositionally biased region" description="Low complexity" evidence="7">
    <location>
        <begin position="1"/>
        <end position="12"/>
    </location>
</feature>
<evidence type="ECO:0000256" key="7">
    <source>
        <dbReference type="SAM" id="MobiDB-lite"/>
    </source>
</evidence>
<evidence type="ECO:0000256" key="6">
    <source>
        <dbReference type="RuleBase" id="RU003894"/>
    </source>
</evidence>
<dbReference type="SMART" id="SM00526">
    <property type="entry name" value="H15"/>
    <property type="match status" value="1"/>
</dbReference>
<feature type="compositionally biased region" description="Basic residues" evidence="7">
    <location>
        <begin position="152"/>
        <end position="162"/>
    </location>
</feature>
<dbReference type="AlphaFoldDB" id="A0AAN8G4K0"/>
<dbReference type="Gene3D" id="1.10.10.10">
    <property type="entry name" value="Winged helix-like DNA-binding domain superfamily/Winged helix DNA-binding domain"/>
    <property type="match status" value="1"/>
</dbReference>
<dbReference type="InterPro" id="IPR005819">
    <property type="entry name" value="H1/H5"/>
</dbReference>
<dbReference type="GO" id="GO:0006334">
    <property type="term" value="P:nucleosome assembly"/>
    <property type="evidence" value="ECO:0007669"/>
    <property type="project" value="InterPro"/>
</dbReference>
<keyword evidence="5 6" id="KW-0539">Nucleus</keyword>
<evidence type="ECO:0000259" key="8">
    <source>
        <dbReference type="PROSITE" id="PS51504"/>
    </source>
</evidence>
<evidence type="ECO:0000256" key="1">
    <source>
        <dbReference type="ARBA" id="ARBA00004123"/>
    </source>
</evidence>
<evidence type="ECO:0000256" key="3">
    <source>
        <dbReference type="ARBA" id="ARBA00022454"/>
    </source>
</evidence>
<organism evidence="9 10">
    <name type="scientific">Patella caerulea</name>
    <name type="common">Rayed Mediterranean limpet</name>
    <dbReference type="NCBI Taxonomy" id="87958"/>
    <lineage>
        <taxon>Eukaryota</taxon>
        <taxon>Metazoa</taxon>
        <taxon>Spiralia</taxon>
        <taxon>Lophotrochozoa</taxon>
        <taxon>Mollusca</taxon>
        <taxon>Gastropoda</taxon>
        <taxon>Patellogastropoda</taxon>
        <taxon>Patelloidea</taxon>
        <taxon>Patellidae</taxon>
        <taxon>Patella</taxon>
    </lineage>
</organism>
<dbReference type="GO" id="GO:0005634">
    <property type="term" value="C:nucleus"/>
    <property type="evidence" value="ECO:0007669"/>
    <property type="project" value="UniProtKB-SubCell"/>
</dbReference>
<evidence type="ECO:0000256" key="5">
    <source>
        <dbReference type="ARBA" id="ARBA00023242"/>
    </source>
</evidence>
<feature type="compositionally biased region" description="Basic residues" evidence="7">
    <location>
        <begin position="110"/>
        <end position="146"/>
    </location>
</feature>
<dbReference type="InterPro" id="IPR036388">
    <property type="entry name" value="WH-like_DNA-bd_sf"/>
</dbReference>
<dbReference type="CDD" id="cd00073">
    <property type="entry name" value="H15"/>
    <property type="match status" value="1"/>
</dbReference>
<dbReference type="InterPro" id="IPR005818">
    <property type="entry name" value="Histone_H1/H5_H15"/>
</dbReference>
<dbReference type="PRINTS" id="PR00624">
    <property type="entry name" value="HISTONEH5"/>
</dbReference>
<evidence type="ECO:0000313" key="10">
    <source>
        <dbReference type="Proteomes" id="UP001347796"/>
    </source>
</evidence>
<comment type="subcellular location">
    <subcellularLocation>
        <location evidence="2">Chromosome</location>
    </subcellularLocation>
    <subcellularLocation>
        <location evidence="1 6">Nucleus</location>
    </subcellularLocation>
</comment>
<comment type="similarity">
    <text evidence="6">Belongs to the histone H1/H5 family.</text>
</comment>
<evidence type="ECO:0000313" key="9">
    <source>
        <dbReference type="EMBL" id="KAK6164968.1"/>
    </source>
</evidence>
<sequence>MADVAAPAPATKSPKKKMASKPKAAATHPKYVDMIRAAIGSLKERGGSSRQAILKYVMANYKVGSDLNMANSRVKTALKNGVKSGVIKQSKGTGAAGSFKLGDVKAEKPKVKKAAKKSPAKKTAAAKKPKAKKAAPKKAATPKKAKATGAKKTVKPKKAKSP</sequence>
<evidence type="ECO:0000256" key="2">
    <source>
        <dbReference type="ARBA" id="ARBA00004286"/>
    </source>
</evidence>
<dbReference type="Pfam" id="PF00538">
    <property type="entry name" value="Linker_histone"/>
    <property type="match status" value="1"/>
</dbReference>
<dbReference type="FunFam" id="1.10.10.10:FF:000140">
    <property type="entry name" value="Histone H1.0"/>
    <property type="match status" value="1"/>
</dbReference>
<dbReference type="SUPFAM" id="SSF46785">
    <property type="entry name" value="Winged helix' DNA-binding domain"/>
    <property type="match status" value="1"/>
</dbReference>
<evidence type="ECO:0000256" key="4">
    <source>
        <dbReference type="ARBA" id="ARBA00023125"/>
    </source>
</evidence>
<feature type="non-terminal residue" evidence="9">
    <location>
        <position position="162"/>
    </location>
</feature>
<proteinExistence type="inferred from homology"/>
<feature type="domain" description="H15" evidence="8">
    <location>
        <begin position="27"/>
        <end position="103"/>
    </location>
</feature>
<dbReference type="GO" id="GO:0030261">
    <property type="term" value="P:chromosome condensation"/>
    <property type="evidence" value="ECO:0007669"/>
    <property type="project" value="TreeGrafter"/>
</dbReference>
<dbReference type="GO" id="GO:0045910">
    <property type="term" value="P:negative regulation of DNA recombination"/>
    <property type="evidence" value="ECO:0007669"/>
    <property type="project" value="TreeGrafter"/>
</dbReference>
<feature type="region of interest" description="Disordered" evidence="7">
    <location>
        <begin position="81"/>
        <end position="162"/>
    </location>
</feature>
<dbReference type="PANTHER" id="PTHR11467:SF36">
    <property type="entry name" value="HISTONE 24-RELATED"/>
    <property type="match status" value="1"/>
</dbReference>
<dbReference type="InterPro" id="IPR036390">
    <property type="entry name" value="WH_DNA-bd_sf"/>
</dbReference>
<dbReference type="GO" id="GO:0031492">
    <property type="term" value="F:nucleosomal DNA binding"/>
    <property type="evidence" value="ECO:0007669"/>
    <property type="project" value="TreeGrafter"/>
</dbReference>
<reference evidence="9 10" key="1">
    <citation type="submission" date="2024-01" db="EMBL/GenBank/DDBJ databases">
        <title>The genome of the rayed Mediterranean limpet Patella caerulea (Linnaeus, 1758).</title>
        <authorList>
            <person name="Anh-Thu Weber A."/>
            <person name="Halstead-Nussloch G."/>
        </authorList>
    </citation>
    <scope>NUCLEOTIDE SEQUENCE [LARGE SCALE GENOMIC DNA]</scope>
    <source>
        <strain evidence="9">AATW-2023a</strain>
        <tissue evidence="9">Whole specimen</tissue>
    </source>
</reference>
<dbReference type="EMBL" id="JAZGQO010000048">
    <property type="protein sequence ID" value="KAK6164968.1"/>
    <property type="molecule type" value="Genomic_DNA"/>
</dbReference>
<name>A0AAN8G4K0_PATCE</name>
<dbReference type="PANTHER" id="PTHR11467">
    <property type="entry name" value="HISTONE H1"/>
    <property type="match status" value="1"/>
</dbReference>
<dbReference type="GO" id="GO:0000786">
    <property type="term" value="C:nucleosome"/>
    <property type="evidence" value="ECO:0007669"/>
    <property type="project" value="InterPro"/>
</dbReference>
<dbReference type="Proteomes" id="UP001347796">
    <property type="component" value="Unassembled WGS sequence"/>
</dbReference>
<comment type="caution">
    <text evidence="9">The sequence shown here is derived from an EMBL/GenBank/DDBJ whole genome shotgun (WGS) entry which is preliminary data.</text>
</comment>